<evidence type="ECO:0000313" key="6">
    <source>
        <dbReference type="Proteomes" id="UP000054359"/>
    </source>
</evidence>
<feature type="non-terminal residue" evidence="5">
    <location>
        <position position="306"/>
    </location>
</feature>
<dbReference type="Pfam" id="PF00379">
    <property type="entry name" value="Chitin_bind_4"/>
    <property type="match status" value="1"/>
</dbReference>
<evidence type="ECO:0000256" key="2">
    <source>
        <dbReference type="ARBA" id="ARBA00022460"/>
    </source>
</evidence>
<dbReference type="PROSITE" id="PS00233">
    <property type="entry name" value="CHIT_BIND_RR_1"/>
    <property type="match status" value="1"/>
</dbReference>
<dbReference type="AlphaFoldDB" id="A0A087ULA6"/>
<sequence length="306" mass="32035">MVPKIVLLAAVACFASVGGSVVKVEPLPQPQPYKFGYSVKDVSSQQYREEAGNGAGVVTGSYGFTDANGIQRQVNYIADAAGFRAQVKTNEPGTANQNPADVEVISNTPVATKLIKPVVTPQLVQVHPTVGLGGIRSQVLNKQFLNSGINSRILNNGLLNKGLLNNRLLNRGLLNNGILNRELLNNGVLNTGLLNSNVLNNGLLANGVFNTGFLNSNILNSGFLTNGVLNTGFLDSNVLNNGILNAGLLNGGLNVNANNILNRGLGYSNFLLGGPSSANYLNDGTVVFGMPLAGGSLRGYYGRSNA</sequence>
<feature type="signal peptide" evidence="4">
    <location>
        <begin position="1"/>
        <end position="19"/>
    </location>
</feature>
<dbReference type="OrthoDB" id="6358661at2759"/>
<dbReference type="InterPro" id="IPR050468">
    <property type="entry name" value="Cuticle_Struct_Prot"/>
</dbReference>
<keyword evidence="4" id="KW-0732">Signal</keyword>
<dbReference type="GO" id="GO:0008010">
    <property type="term" value="F:structural constituent of chitin-based larval cuticle"/>
    <property type="evidence" value="ECO:0007669"/>
    <property type="project" value="TreeGrafter"/>
</dbReference>
<feature type="chain" id="PRO_5001830619" evidence="4">
    <location>
        <begin position="20"/>
        <end position="306"/>
    </location>
</feature>
<evidence type="ECO:0000313" key="5">
    <source>
        <dbReference type="EMBL" id="KFM78145.1"/>
    </source>
</evidence>
<gene>
    <name evidence="5" type="ORF">X975_24004</name>
</gene>
<dbReference type="PANTHER" id="PTHR10380">
    <property type="entry name" value="CUTICLE PROTEIN"/>
    <property type="match status" value="1"/>
</dbReference>
<keyword evidence="6" id="KW-1185">Reference proteome</keyword>
<dbReference type="Proteomes" id="UP000054359">
    <property type="component" value="Unassembled WGS sequence"/>
</dbReference>
<dbReference type="PROSITE" id="PS51155">
    <property type="entry name" value="CHIT_BIND_RR_2"/>
    <property type="match status" value="1"/>
</dbReference>
<dbReference type="GO" id="GO:0062129">
    <property type="term" value="C:chitin-based extracellular matrix"/>
    <property type="evidence" value="ECO:0007669"/>
    <property type="project" value="TreeGrafter"/>
</dbReference>
<reference evidence="5 6" key="1">
    <citation type="submission" date="2013-11" db="EMBL/GenBank/DDBJ databases">
        <title>Genome sequencing of Stegodyphus mimosarum.</title>
        <authorList>
            <person name="Bechsgaard J."/>
        </authorList>
    </citation>
    <scope>NUCLEOTIDE SEQUENCE [LARGE SCALE GENOMIC DNA]</scope>
</reference>
<evidence type="ECO:0000256" key="4">
    <source>
        <dbReference type="SAM" id="SignalP"/>
    </source>
</evidence>
<dbReference type="EMBL" id="KK120374">
    <property type="protein sequence ID" value="KFM78145.1"/>
    <property type="molecule type" value="Genomic_DNA"/>
</dbReference>
<accession>A0A087ULA6</accession>
<evidence type="ECO:0000256" key="1">
    <source>
        <dbReference type="ARBA" id="ARBA00002980"/>
    </source>
</evidence>
<keyword evidence="2 3" id="KW-0193">Cuticle</keyword>
<dbReference type="InterPro" id="IPR031311">
    <property type="entry name" value="CHIT_BIND_RR_consensus"/>
</dbReference>
<comment type="function">
    <text evidence="1">Component of the rigid cuticle of the spider.</text>
</comment>
<evidence type="ECO:0000256" key="3">
    <source>
        <dbReference type="PROSITE-ProRule" id="PRU00497"/>
    </source>
</evidence>
<name>A0A087ULA6_STEMI</name>
<dbReference type="InterPro" id="IPR000618">
    <property type="entry name" value="Insect_cuticle"/>
</dbReference>
<protein>
    <submittedName>
        <fullName evidence="5">Cuticle protein 16.8</fullName>
    </submittedName>
</protein>
<dbReference type="STRING" id="407821.A0A087ULA6"/>
<proteinExistence type="predicted"/>
<dbReference type="PANTHER" id="PTHR10380:SF235">
    <property type="entry name" value="CUTICULAR PROTEIN 73D, ISOFORM B"/>
    <property type="match status" value="1"/>
</dbReference>
<organism evidence="5 6">
    <name type="scientific">Stegodyphus mimosarum</name>
    <name type="common">African social velvet spider</name>
    <dbReference type="NCBI Taxonomy" id="407821"/>
    <lineage>
        <taxon>Eukaryota</taxon>
        <taxon>Metazoa</taxon>
        <taxon>Ecdysozoa</taxon>
        <taxon>Arthropoda</taxon>
        <taxon>Chelicerata</taxon>
        <taxon>Arachnida</taxon>
        <taxon>Araneae</taxon>
        <taxon>Araneomorphae</taxon>
        <taxon>Entelegynae</taxon>
        <taxon>Eresoidea</taxon>
        <taxon>Eresidae</taxon>
        <taxon>Stegodyphus</taxon>
    </lineage>
</organism>